<organism evidence="1 2">
    <name type="scientific">Candidatus Roizmanbacteria bacterium RIFCSPHIGHO2_02_FULL_43_11</name>
    <dbReference type="NCBI Taxonomy" id="1802043"/>
    <lineage>
        <taxon>Bacteria</taxon>
        <taxon>Candidatus Roizmaniibacteriota</taxon>
    </lineage>
</organism>
<gene>
    <name evidence="1" type="ORF">A3D08_00305</name>
</gene>
<dbReference type="Proteomes" id="UP000178098">
    <property type="component" value="Unassembled WGS sequence"/>
</dbReference>
<dbReference type="AlphaFoldDB" id="A0A1F7HFV8"/>
<sequence length="168" mass="19708">MTAEDFIKKWQGSINYHGLPTVGINVQWSIIPLDSKVGVLSGIKAWERLYHCVPPWFETPQTFRNLVDTKNSDYQQIVREETEQGKIEYYHTKGLQEPFFCVFASQDGSFNLLGDGNHRFLDCIHLIHYQNHNFDEDIKRTSVDIIYLTNFVDVLRPDVIWKTNWVDI</sequence>
<proteinExistence type="predicted"/>
<protein>
    <submittedName>
        <fullName evidence="1">Uncharacterized protein</fullName>
    </submittedName>
</protein>
<accession>A0A1F7HFV8</accession>
<evidence type="ECO:0000313" key="1">
    <source>
        <dbReference type="EMBL" id="OGK30110.1"/>
    </source>
</evidence>
<reference evidence="1 2" key="1">
    <citation type="journal article" date="2016" name="Nat. Commun.">
        <title>Thousands of microbial genomes shed light on interconnected biogeochemical processes in an aquifer system.</title>
        <authorList>
            <person name="Anantharaman K."/>
            <person name="Brown C.T."/>
            <person name="Hug L.A."/>
            <person name="Sharon I."/>
            <person name="Castelle C.J."/>
            <person name="Probst A.J."/>
            <person name="Thomas B.C."/>
            <person name="Singh A."/>
            <person name="Wilkins M.J."/>
            <person name="Karaoz U."/>
            <person name="Brodie E.L."/>
            <person name="Williams K.H."/>
            <person name="Hubbard S.S."/>
            <person name="Banfield J.F."/>
        </authorList>
    </citation>
    <scope>NUCLEOTIDE SEQUENCE [LARGE SCALE GENOMIC DNA]</scope>
</reference>
<evidence type="ECO:0000313" key="2">
    <source>
        <dbReference type="Proteomes" id="UP000178098"/>
    </source>
</evidence>
<comment type="caution">
    <text evidence="1">The sequence shown here is derived from an EMBL/GenBank/DDBJ whole genome shotgun (WGS) entry which is preliminary data.</text>
</comment>
<dbReference type="EMBL" id="MFZT01000034">
    <property type="protein sequence ID" value="OGK30110.1"/>
    <property type="molecule type" value="Genomic_DNA"/>
</dbReference>
<name>A0A1F7HFV8_9BACT</name>